<dbReference type="WBParaSite" id="JU765_v2.g10130.t1">
    <property type="protein sequence ID" value="JU765_v2.g10130.t1"/>
    <property type="gene ID" value="JU765_v2.g10130"/>
</dbReference>
<dbReference type="Proteomes" id="UP000887576">
    <property type="component" value="Unplaced"/>
</dbReference>
<organism evidence="1 2">
    <name type="scientific">Panagrolaimus sp. JU765</name>
    <dbReference type="NCBI Taxonomy" id="591449"/>
    <lineage>
        <taxon>Eukaryota</taxon>
        <taxon>Metazoa</taxon>
        <taxon>Ecdysozoa</taxon>
        <taxon>Nematoda</taxon>
        <taxon>Chromadorea</taxon>
        <taxon>Rhabditida</taxon>
        <taxon>Tylenchina</taxon>
        <taxon>Panagrolaimomorpha</taxon>
        <taxon>Panagrolaimoidea</taxon>
        <taxon>Panagrolaimidae</taxon>
        <taxon>Panagrolaimus</taxon>
    </lineage>
</organism>
<reference evidence="2" key="1">
    <citation type="submission" date="2022-11" db="UniProtKB">
        <authorList>
            <consortium name="WormBaseParasite"/>
        </authorList>
    </citation>
    <scope>IDENTIFICATION</scope>
</reference>
<sequence>MLAPEDARSANYFSLDTITGEIMLVKSLDREMIAQHILKVLIYERLDPSVSASKTVVVNVLDVNDCPPVFEKNLYFAEIKEDAPVGTTVLSVFAKDLDQNENGKIVYTLEAGNGSEFIQIDSDSGVISIVKKFDRELMSLIRLNVVASDRGSPPLSSQALVEINVLDVNDCSPQFEQDFYNFTIFENITIPSVIGKTVAVDADSGQNGKVHYSMVTTSTSDLISLDYDTGELTIRQTVQPRQSPISFLVRAKDSGQPFHSTTVHVQVNVIDINDHAPVFVSSGDNGHTFTVEENLPIGKEIGRLFAVDDDFGSNGEIRYSIVEGEGAENFELDTVSGELKTRKLIDREVKDKYQLKVMAEDRGIPSLNSTTILNIVVSDQNDNPPTFEHEFYNLTLSENTPRGKKLMHLIAHDADANSKIVYNIENMPKNMFNLVNLGNQGAILSLAQEFAQLDENVEITISATDQGGLQGKCRISIQIIDVNTPPIFLDNPISVNIPENSPIGFHVLKINAVDGDREKNAELRFSIDSDKFRIDEKTGLLTVGKLLDREEQAIHVVNILVSDSGIPSMSSSTVLEVILLDENDNAPQFAETSYEVQIPEDSAVGTSILRLKAVDPDEGDNGIVNYFLNDTDATVELGHFKLDSTSGLLQINRPLDREKIDSYILPVVAVDRGVLPQKTHTTVTVKLIDVNDCAPSFERNRYDFWITENSPIGTVVGTLRATDPDEGDNAKLEFKIFGGQDAKFFELETDPDQPGVVRLLSRTEFDYEAKTNQFALEVQGLSGTLSSTVPVVIHVGDANDNRPSLLDFVVVIGTFENELPGIEIGRMPSFDPDRNATLEHYLEDNDVLAVDEFSGKLILETVFRRQFNMEQKACVSDGPNTVCARCLISYVSINKAALHESITVQIQDMTVEQFLQLSTYQRFLDATSSINPTFNRESIRIFSVKEKNKILNVSFIVSLNDNVLSSRFVEESFIQSYHNVSKLFGHKISLVHDELCQDEPCPYFQKCKRSLKYTRHSKIYSTENFIMRSLEMLRTFSCECPIGFTTNEKLPGSCNQQLNLCYENPCLNNGTCVPLENDYRCECPADFTGEKCGFKVDKNSCTPFHCMNGAECHVENNQPVCKYCRWHRSDTDESCRLTSLSFNGTGLVVVPRAPSRFTWELSFSFATVSESGVLFFAGERKDGDYVELSIESGFLKAEISLGGQSKVAVKLPEWPENKINNGEWHVARLSFISRVLRLSIDDCDEQLSLTMSSRIGYSHCAVEAPIVLPSKCNDPAVSCHRSLDLRGFMFIGNRPLTTRQSLNNAGFIGCLKNVHLNGKLIDFSDFDLLEKQGDVTPGCRIFRPDICRFEQPCRGGAKCVDLWLGNQCRCPNRLNIKAPSCAAESGNGVSLFSEESYVFWRLPSYSGIESTLNFEFRTRERKTQVVVLEFNMHSQFFIFSIEKGNALVIIGQEQYFIDYPQISDGQWHSAQVHLTSSRINLTLDSFYHSEWVSPLIKPLGVPKQLYTGQAPSTSHPHTFQGCVRNVELHGIKLKPLEMSQARPGCQVTNTCAEDFSCPKNSRCARDWDRHHCACNPGFVGDHCIDACSIEGICKNEGFCVRSNSTRGYNCLCPDGFVGKNCEHKSIPRTCPQGFYGKFSNCKKCSCAVQRGYKQQCDVKSGRCLCQTGTFEADGRCKLCECGIGSSSLHCDAQTGQCPCVGESTGRKCDRCKNNSFVLDRKTLKCVKIHDRCSSEFENGIQWPSTLHGSVARQSCPGNQLGIAVRKCSAAANWQQVEDYNCTLSQLYDLTVKIGETFDVAEVNRQLRNISSGISHLKNRNIDFAVDVFEKIVQEEAKSGLSMNRRKSWHLRDSQFTKDIVEIVDVLLDTELNSKQFTRIVTILYDYGILLTAVHEAASYLKSFQILRPNLVFVVDRLDSRNYPNNIFHLPKYDQFPPIDLDKSFADDSNLVLPYVNRITLNGPDNFGSSTAFYSIIPKSHCIVCEHTIVLVHHLTAAQIENYPETIQITFETDAEFSWQLPECVWLDYDSSLSSKNNGNEQLGIMEKLTNVFQSKTGKGPLGWRNDGTLLIGLNNTHVICQYHVVHGGIFSVISRSTEGSLAKFPLSGNRMTFISALVTVISLALCLVSLFLTLFKRSNLKLIRATVIFSFTLNILVYFVIRKMTFTPIHCSFRNFLLTFVAAFNFSWLFLYSLQVYNAFIDSPQSSCRIIAFIVGILIPGLISATNFFYQPLCTSSFKSISTFIIIGPALFYLLLNFYALSTSFLVSLKKQYFLISAKYSLKKTLIIHCALIIACVFYDGTEFYLLFFGRYNTMAEMISTGMLLLASVILFIWSTQMVHQESTVKNEKATVWTNETFPKIGATSTLPNMGHDVTDRIYDGPPGEWMPDLLQDETYVHHTLQRSLQLPSSGTLMRKTHLPQVPQILSPAQKVFGSFGEHTAFSIAEDQTFISKTETPTSASKKFYAAGSATLSYPRVIESQFRNQSPFVSQNGDELDSAYYTYSTTTRFKPNSTFR</sequence>
<proteinExistence type="predicted"/>
<accession>A0AC34PUQ4</accession>
<evidence type="ECO:0000313" key="2">
    <source>
        <dbReference type="WBParaSite" id="JU765_v2.g10130.t1"/>
    </source>
</evidence>
<name>A0AC34PUQ4_9BILA</name>
<protein>
    <submittedName>
        <fullName evidence="2">Uncharacterized protein</fullName>
    </submittedName>
</protein>
<evidence type="ECO:0000313" key="1">
    <source>
        <dbReference type="Proteomes" id="UP000887576"/>
    </source>
</evidence>